<protein>
    <recommendedName>
        <fullName evidence="4">Carboxylesterase type B domain-containing protein</fullName>
    </recommendedName>
</protein>
<name>A0ABD2PN86_9PLAT</name>
<feature type="domain" description="Carboxylesterase type B" evidence="4">
    <location>
        <begin position="34"/>
        <end position="285"/>
    </location>
</feature>
<dbReference type="PANTHER" id="PTHR43918:SF4">
    <property type="entry name" value="CARBOXYLIC ESTER HYDROLASE"/>
    <property type="match status" value="1"/>
</dbReference>
<comment type="caution">
    <text evidence="5">The sequence shown here is derived from an EMBL/GenBank/DDBJ whole genome shotgun (WGS) entry which is preliminary data.</text>
</comment>
<accession>A0ABD2PN86</accession>
<keyword evidence="3" id="KW-0378">Hydrolase</keyword>
<dbReference type="InterPro" id="IPR002018">
    <property type="entry name" value="CarbesteraseB"/>
</dbReference>
<comment type="similarity">
    <text evidence="1">Belongs to the type-B carboxylesterase/lipase family.</text>
</comment>
<dbReference type="SUPFAM" id="SSF53474">
    <property type="entry name" value="alpha/beta-Hydrolases"/>
    <property type="match status" value="1"/>
</dbReference>
<dbReference type="PANTHER" id="PTHR43918">
    <property type="entry name" value="ACETYLCHOLINESTERASE"/>
    <property type="match status" value="1"/>
</dbReference>
<keyword evidence="6" id="KW-1185">Reference proteome</keyword>
<dbReference type="Pfam" id="PF00135">
    <property type="entry name" value="COesterase"/>
    <property type="match status" value="1"/>
</dbReference>
<sequence>MTDREQIITCLQRDSLLGEIMKHVFPGDYEKRSRHELLKKCAPNGTSYPYGEEKSGLYFDTRTKPVVDGVFLPKSPTEVFDRLAKGESIDHMKTDGQILMGINKNEAMFFVFYGFDMFREDGQLNSNFDIWKDEDLYWFISSRFLDKEYLTPVAISAVLRDYRFDSKIIDPSWAGDTSSEWQRNTFFMIEQIGSDIDFICPSIEFADKMTSFLPSVPVYMYKFEQQTKNISLPTWVGAMHGYEIEYLFGMPFHDRFQRDFYSFTQAERQMSIKAMQFIGNFARKG</sequence>
<proteinExistence type="inferred from homology"/>
<organism evidence="5 6">
    <name type="scientific">Cichlidogyrus casuarinus</name>
    <dbReference type="NCBI Taxonomy" id="1844966"/>
    <lineage>
        <taxon>Eukaryota</taxon>
        <taxon>Metazoa</taxon>
        <taxon>Spiralia</taxon>
        <taxon>Lophotrochozoa</taxon>
        <taxon>Platyhelminthes</taxon>
        <taxon>Monogenea</taxon>
        <taxon>Monopisthocotylea</taxon>
        <taxon>Dactylogyridea</taxon>
        <taxon>Ancyrocephalidae</taxon>
        <taxon>Cichlidogyrus</taxon>
    </lineage>
</organism>
<dbReference type="InterPro" id="IPR050654">
    <property type="entry name" value="AChE-related_enzymes"/>
</dbReference>
<evidence type="ECO:0000256" key="2">
    <source>
        <dbReference type="ARBA" id="ARBA00022487"/>
    </source>
</evidence>
<gene>
    <name evidence="5" type="ORF">Ciccas_012669</name>
</gene>
<evidence type="ECO:0000313" key="6">
    <source>
        <dbReference type="Proteomes" id="UP001626550"/>
    </source>
</evidence>
<keyword evidence="2" id="KW-0719">Serine esterase</keyword>
<evidence type="ECO:0000259" key="4">
    <source>
        <dbReference type="Pfam" id="PF00135"/>
    </source>
</evidence>
<dbReference type="Gene3D" id="3.40.50.1820">
    <property type="entry name" value="alpha/beta hydrolase"/>
    <property type="match status" value="1"/>
</dbReference>
<evidence type="ECO:0000256" key="1">
    <source>
        <dbReference type="ARBA" id="ARBA00005964"/>
    </source>
</evidence>
<evidence type="ECO:0000313" key="5">
    <source>
        <dbReference type="EMBL" id="KAL3308794.1"/>
    </source>
</evidence>
<reference evidence="5 6" key="1">
    <citation type="submission" date="2024-11" db="EMBL/GenBank/DDBJ databases">
        <title>Adaptive evolution of stress response genes in parasites aligns with host niche diversity.</title>
        <authorList>
            <person name="Hahn C."/>
            <person name="Resl P."/>
        </authorList>
    </citation>
    <scope>NUCLEOTIDE SEQUENCE [LARGE SCALE GENOMIC DNA]</scope>
    <source>
        <strain evidence="5">EGGRZ-B1_66</strain>
        <tissue evidence="5">Body</tissue>
    </source>
</reference>
<evidence type="ECO:0000256" key="3">
    <source>
        <dbReference type="ARBA" id="ARBA00022801"/>
    </source>
</evidence>
<dbReference type="AlphaFoldDB" id="A0ABD2PN86"/>
<dbReference type="InterPro" id="IPR029058">
    <property type="entry name" value="AB_hydrolase_fold"/>
</dbReference>
<dbReference type="GO" id="GO:0052689">
    <property type="term" value="F:carboxylic ester hydrolase activity"/>
    <property type="evidence" value="ECO:0007669"/>
    <property type="project" value="UniProtKB-KW"/>
</dbReference>
<dbReference type="Proteomes" id="UP001626550">
    <property type="component" value="Unassembled WGS sequence"/>
</dbReference>
<dbReference type="EMBL" id="JBJKFK010004692">
    <property type="protein sequence ID" value="KAL3308794.1"/>
    <property type="molecule type" value="Genomic_DNA"/>
</dbReference>